<dbReference type="EMBL" id="JAINUG010000157">
    <property type="protein sequence ID" value="KAJ8391456.1"/>
    <property type="molecule type" value="Genomic_DNA"/>
</dbReference>
<gene>
    <name evidence="2" type="ORF">AAFF_G00089300</name>
</gene>
<comment type="caution">
    <text evidence="2">The sequence shown here is derived from an EMBL/GenBank/DDBJ whole genome shotgun (WGS) entry which is preliminary data.</text>
</comment>
<keyword evidence="3" id="KW-1185">Reference proteome</keyword>
<name>A0AAD7RW08_9TELE</name>
<accession>A0AAD7RW08</accession>
<sequence length="84" mass="9128">MQTKWASTCLAGPVAPGRAAPYHPTMGGVWLERRETGAPGPRVEATLSVSSGRANQRHAQRGGKQRREAERDSRTPRAPVEQLP</sequence>
<evidence type="ECO:0000313" key="2">
    <source>
        <dbReference type="EMBL" id="KAJ8391456.1"/>
    </source>
</evidence>
<protein>
    <submittedName>
        <fullName evidence="2">Uncharacterized protein</fullName>
    </submittedName>
</protein>
<feature type="compositionally biased region" description="Basic and acidic residues" evidence="1">
    <location>
        <begin position="65"/>
        <end position="75"/>
    </location>
</feature>
<dbReference type="AlphaFoldDB" id="A0AAD7RW08"/>
<feature type="compositionally biased region" description="Basic residues" evidence="1">
    <location>
        <begin position="55"/>
        <end position="64"/>
    </location>
</feature>
<proteinExistence type="predicted"/>
<evidence type="ECO:0000313" key="3">
    <source>
        <dbReference type="Proteomes" id="UP001221898"/>
    </source>
</evidence>
<dbReference type="Proteomes" id="UP001221898">
    <property type="component" value="Unassembled WGS sequence"/>
</dbReference>
<reference evidence="2" key="1">
    <citation type="journal article" date="2023" name="Science">
        <title>Genome structures resolve the early diversification of teleost fishes.</title>
        <authorList>
            <person name="Parey E."/>
            <person name="Louis A."/>
            <person name="Montfort J."/>
            <person name="Bouchez O."/>
            <person name="Roques C."/>
            <person name="Iampietro C."/>
            <person name="Lluch J."/>
            <person name="Castinel A."/>
            <person name="Donnadieu C."/>
            <person name="Desvignes T."/>
            <person name="Floi Bucao C."/>
            <person name="Jouanno E."/>
            <person name="Wen M."/>
            <person name="Mejri S."/>
            <person name="Dirks R."/>
            <person name="Jansen H."/>
            <person name="Henkel C."/>
            <person name="Chen W.J."/>
            <person name="Zahm M."/>
            <person name="Cabau C."/>
            <person name="Klopp C."/>
            <person name="Thompson A.W."/>
            <person name="Robinson-Rechavi M."/>
            <person name="Braasch I."/>
            <person name="Lecointre G."/>
            <person name="Bobe J."/>
            <person name="Postlethwait J.H."/>
            <person name="Berthelot C."/>
            <person name="Roest Crollius H."/>
            <person name="Guiguen Y."/>
        </authorList>
    </citation>
    <scope>NUCLEOTIDE SEQUENCE</scope>
    <source>
        <strain evidence="2">NC1722</strain>
    </source>
</reference>
<feature type="region of interest" description="Disordered" evidence="1">
    <location>
        <begin position="1"/>
        <end position="84"/>
    </location>
</feature>
<evidence type="ECO:0000256" key="1">
    <source>
        <dbReference type="SAM" id="MobiDB-lite"/>
    </source>
</evidence>
<organism evidence="2 3">
    <name type="scientific">Aldrovandia affinis</name>
    <dbReference type="NCBI Taxonomy" id="143900"/>
    <lineage>
        <taxon>Eukaryota</taxon>
        <taxon>Metazoa</taxon>
        <taxon>Chordata</taxon>
        <taxon>Craniata</taxon>
        <taxon>Vertebrata</taxon>
        <taxon>Euteleostomi</taxon>
        <taxon>Actinopterygii</taxon>
        <taxon>Neopterygii</taxon>
        <taxon>Teleostei</taxon>
        <taxon>Notacanthiformes</taxon>
        <taxon>Halosauridae</taxon>
        <taxon>Aldrovandia</taxon>
    </lineage>
</organism>